<accession>A0A0C2ZQN7</accession>
<sequence>MPGGRTKDVTWSNTRLRLDQVDRWTVMMANAHANNRAFYNRAYLVSVLARFLSRPISTISPKYQACIGEAVFHWCSYLAKHFSGGTCSGEDGLGRTHKITSDLHDDGDLLVINPVAAALATKHGFRRLNRLKV</sequence>
<dbReference type="AlphaFoldDB" id="A0A0C2ZQN7"/>
<organism evidence="1 2">
    <name type="scientific">Scleroderma citrinum Foug A</name>
    <dbReference type="NCBI Taxonomy" id="1036808"/>
    <lineage>
        <taxon>Eukaryota</taxon>
        <taxon>Fungi</taxon>
        <taxon>Dikarya</taxon>
        <taxon>Basidiomycota</taxon>
        <taxon>Agaricomycotina</taxon>
        <taxon>Agaricomycetes</taxon>
        <taxon>Agaricomycetidae</taxon>
        <taxon>Boletales</taxon>
        <taxon>Sclerodermatineae</taxon>
        <taxon>Sclerodermataceae</taxon>
        <taxon>Scleroderma</taxon>
    </lineage>
</organism>
<evidence type="ECO:0000313" key="1">
    <source>
        <dbReference type="EMBL" id="KIM54927.1"/>
    </source>
</evidence>
<reference evidence="1 2" key="1">
    <citation type="submission" date="2014-04" db="EMBL/GenBank/DDBJ databases">
        <authorList>
            <consortium name="DOE Joint Genome Institute"/>
            <person name="Kuo A."/>
            <person name="Kohler A."/>
            <person name="Nagy L.G."/>
            <person name="Floudas D."/>
            <person name="Copeland A."/>
            <person name="Barry K.W."/>
            <person name="Cichocki N."/>
            <person name="Veneault-Fourrey C."/>
            <person name="LaButti K."/>
            <person name="Lindquist E.A."/>
            <person name="Lipzen A."/>
            <person name="Lundell T."/>
            <person name="Morin E."/>
            <person name="Murat C."/>
            <person name="Sun H."/>
            <person name="Tunlid A."/>
            <person name="Henrissat B."/>
            <person name="Grigoriev I.V."/>
            <person name="Hibbett D.S."/>
            <person name="Martin F."/>
            <person name="Nordberg H.P."/>
            <person name="Cantor M.N."/>
            <person name="Hua S.X."/>
        </authorList>
    </citation>
    <scope>NUCLEOTIDE SEQUENCE [LARGE SCALE GENOMIC DNA]</scope>
    <source>
        <strain evidence="1 2">Foug A</strain>
    </source>
</reference>
<dbReference type="HOGENOM" id="CLU_1907915_0_0_1"/>
<dbReference type="Proteomes" id="UP000053989">
    <property type="component" value="Unassembled WGS sequence"/>
</dbReference>
<dbReference type="InParanoid" id="A0A0C2ZQN7"/>
<keyword evidence="2" id="KW-1185">Reference proteome</keyword>
<name>A0A0C2ZQN7_9AGAM</name>
<gene>
    <name evidence="1" type="ORF">SCLCIDRAFT_334475</name>
</gene>
<proteinExistence type="predicted"/>
<dbReference type="EMBL" id="KN822144">
    <property type="protein sequence ID" value="KIM54927.1"/>
    <property type="molecule type" value="Genomic_DNA"/>
</dbReference>
<protein>
    <submittedName>
        <fullName evidence="1">Uncharacterized protein</fullName>
    </submittedName>
</protein>
<evidence type="ECO:0000313" key="2">
    <source>
        <dbReference type="Proteomes" id="UP000053989"/>
    </source>
</evidence>
<reference evidence="2" key="2">
    <citation type="submission" date="2015-01" db="EMBL/GenBank/DDBJ databases">
        <title>Evolutionary Origins and Diversification of the Mycorrhizal Mutualists.</title>
        <authorList>
            <consortium name="DOE Joint Genome Institute"/>
            <consortium name="Mycorrhizal Genomics Consortium"/>
            <person name="Kohler A."/>
            <person name="Kuo A."/>
            <person name="Nagy L.G."/>
            <person name="Floudas D."/>
            <person name="Copeland A."/>
            <person name="Barry K.W."/>
            <person name="Cichocki N."/>
            <person name="Veneault-Fourrey C."/>
            <person name="LaButti K."/>
            <person name="Lindquist E.A."/>
            <person name="Lipzen A."/>
            <person name="Lundell T."/>
            <person name="Morin E."/>
            <person name="Murat C."/>
            <person name="Riley R."/>
            <person name="Ohm R."/>
            <person name="Sun H."/>
            <person name="Tunlid A."/>
            <person name="Henrissat B."/>
            <person name="Grigoriev I.V."/>
            <person name="Hibbett D.S."/>
            <person name="Martin F."/>
        </authorList>
    </citation>
    <scope>NUCLEOTIDE SEQUENCE [LARGE SCALE GENOMIC DNA]</scope>
    <source>
        <strain evidence="2">Foug A</strain>
    </source>
</reference>